<accession>A0A9P6GWF5</accession>
<evidence type="ECO:0000313" key="3">
    <source>
        <dbReference type="Proteomes" id="UP000740883"/>
    </source>
</evidence>
<organism evidence="2 3">
    <name type="scientific">Nosema granulosis</name>
    <dbReference type="NCBI Taxonomy" id="83296"/>
    <lineage>
        <taxon>Eukaryota</taxon>
        <taxon>Fungi</taxon>
        <taxon>Fungi incertae sedis</taxon>
        <taxon>Microsporidia</taxon>
        <taxon>Nosematidae</taxon>
        <taxon>Nosema</taxon>
    </lineage>
</organism>
<dbReference type="EMBL" id="SBJO01000589">
    <property type="protein sequence ID" value="KAF9760578.1"/>
    <property type="molecule type" value="Genomic_DNA"/>
</dbReference>
<evidence type="ECO:0000313" key="2">
    <source>
        <dbReference type="EMBL" id="KAF9760578.1"/>
    </source>
</evidence>
<sequence>MLSRCLVLKTTKQKCLTEKILNLEAISEAQAKSANINHNTPSITIGKFKLATDDQNKIIIPPEIETSTLIKCHRRLGHTGRSKLFNTLNKTLDIKGLREKINKITENCKQCQMEKNLPSKQGKLSGSISAETPFQKLAIDLYGPISERHFKGGEDNNKIMLLVIVDVYSRITDIIPTTSISTRAMQKCLTQKWFKKYGKTRRNNIGSRKTIHCSGIPKILAES</sequence>
<evidence type="ECO:0000259" key="1">
    <source>
        <dbReference type="Pfam" id="PF17921"/>
    </source>
</evidence>
<dbReference type="Gene3D" id="1.10.340.70">
    <property type="match status" value="1"/>
</dbReference>
<comment type="caution">
    <text evidence="2">The sequence shown here is derived from an EMBL/GenBank/DDBJ whole genome shotgun (WGS) entry which is preliminary data.</text>
</comment>
<dbReference type="InterPro" id="IPR012337">
    <property type="entry name" value="RNaseH-like_sf"/>
</dbReference>
<dbReference type="InterPro" id="IPR050951">
    <property type="entry name" value="Retrovirus_Pol_polyprotein"/>
</dbReference>
<dbReference type="AlphaFoldDB" id="A0A9P6GWF5"/>
<protein>
    <submittedName>
        <fullName evidence="2">Pro-Pol polyprotein</fullName>
    </submittedName>
</protein>
<dbReference type="SUPFAM" id="SSF53098">
    <property type="entry name" value="Ribonuclease H-like"/>
    <property type="match status" value="1"/>
</dbReference>
<dbReference type="GO" id="GO:0003676">
    <property type="term" value="F:nucleic acid binding"/>
    <property type="evidence" value="ECO:0007669"/>
    <property type="project" value="InterPro"/>
</dbReference>
<feature type="domain" description="Integrase zinc-binding" evidence="1">
    <location>
        <begin position="61"/>
        <end position="116"/>
    </location>
</feature>
<reference evidence="2 3" key="1">
    <citation type="journal article" date="2020" name="Genome Biol. Evol.">
        <title>Comparative genomics of strictly vertically transmitted, feminizing microsporidia endosymbionts of amphipod crustaceans.</title>
        <authorList>
            <person name="Cormier A."/>
            <person name="Chebbi M.A."/>
            <person name="Giraud I."/>
            <person name="Wattier R."/>
            <person name="Teixeira M."/>
            <person name="Gilbert C."/>
            <person name="Rigaud T."/>
            <person name="Cordaux R."/>
        </authorList>
    </citation>
    <scope>NUCLEOTIDE SEQUENCE [LARGE SCALE GENOMIC DNA]</scope>
    <source>
        <strain evidence="2 3">Ou3-Ou53</strain>
    </source>
</reference>
<dbReference type="OrthoDB" id="3689183at2759"/>
<dbReference type="Gene3D" id="3.30.420.10">
    <property type="entry name" value="Ribonuclease H-like superfamily/Ribonuclease H"/>
    <property type="match status" value="1"/>
</dbReference>
<dbReference type="InterPro" id="IPR041588">
    <property type="entry name" value="Integrase_H2C2"/>
</dbReference>
<dbReference type="Pfam" id="PF17921">
    <property type="entry name" value="Integrase_H2C2"/>
    <property type="match status" value="1"/>
</dbReference>
<dbReference type="Proteomes" id="UP000740883">
    <property type="component" value="Unassembled WGS sequence"/>
</dbReference>
<gene>
    <name evidence="2" type="primary">pol_206</name>
    <name evidence="2" type="ORF">NGRA_3112</name>
</gene>
<dbReference type="PANTHER" id="PTHR37984:SF5">
    <property type="entry name" value="PROTEIN NYNRIN-LIKE"/>
    <property type="match status" value="1"/>
</dbReference>
<proteinExistence type="predicted"/>
<dbReference type="InterPro" id="IPR036397">
    <property type="entry name" value="RNaseH_sf"/>
</dbReference>
<keyword evidence="3" id="KW-1185">Reference proteome</keyword>
<dbReference type="PANTHER" id="PTHR37984">
    <property type="entry name" value="PROTEIN CBG26694"/>
    <property type="match status" value="1"/>
</dbReference>
<name>A0A9P6GWF5_9MICR</name>